<evidence type="ECO:0000313" key="2">
    <source>
        <dbReference type="EMBL" id="OQO70793.1"/>
    </source>
</evidence>
<name>A0A1V8YR56_9ENTE</name>
<protein>
    <submittedName>
        <fullName evidence="2">Uncharacterized protein</fullName>
    </submittedName>
</protein>
<keyword evidence="1" id="KW-0472">Membrane</keyword>
<dbReference type="STRING" id="112904.BH747_05180"/>
<dbReference type="Proteomes" id="UP000192477">
    <property type="component" value="Unassembled WGS sequence"/>
</dbReference>
<feature type="transmembrane region" description="Helical" evidence="1">
    <location>
        <begin position="49"/>
        <end position="69"/>
    </location>
</feature>
<evidence type="ECO:0000313" key="3">
    <source>
        <dbReference type="Proteomes" id="UP000192477"/>
    </source>
</evidence>
<sequence length="116" mass="13467">MEKLITIGQSLLDGLKWLMEGNNWLFLTPVVLISAYVLFIMIRKKEKLLIFIWYLATISILSILLELALGWWEAVTIAFVFFVIYLLAFIPYLFGKFPTSRKGKHAASSIKKKRRV</sequence>
<dbReference type="AlphaFoldDB" id="A0A1V8YR56"/>
<evidence type="ECO:0000256" key="1">
    <source>
        <dbReference type="SAM" id="Phobius"/>
    </source>
</evidence>
<gene>
    <name evidence="2" type="ORF">BH747_05180</name>
</gene>
<dbReference type="RefSeq" id="WP_081183127.1">
    <property type="nucleotide sequence ID" value="NZ_MJEA01000003.1"/>
</dbReference>
<dbReference type="EMBL" id="MJEA01000003">
    <property type="protein sequence ID" value="OQO70793.1"/>
    <property type="molecule type" value="Genomic_DNA"/>
</dbReference>
<keyword evidence="1" id="KW-0812">Transmembrane</keyword>
<comment type="caution">
    <text evidence="2">The sequence shown here is derived from an EMBL/GenBank/DDBJ whole genome shotgun (WGS) entry which is preliminary data.</text>
</comment>
<dbReference type="OrthoDB" id="2194613at2"/>
<proteinExistence type="predicted"/>
<organism evidence="2 3">
    <name type="scientific">Enterococcus villorum</name>
    <dbReference type="NCBI Taxonomy" id="112904"/>
    <lineage>
        <taxon>Bacteria</taxon>
        <taxon>Bacillati</taxon>
        <taxon>Bacillota</taxon>
        <taxon>Bacilli</taxon>
        <taxon>Lactobacillales</taxon>
        <taxon>Enterococcaceae</taxon>
        <taxon>Enterococcus</taxon>
    </lineage>
</organism>
<accession>A0A1V8YR56</accession>
<feature type="transmembrane region" description="Helical" evidence="1">
    <location>
        <begin position="75"/>
        <end position="94"/>
    </location>
</feature>
<feature type="transmembrane region" description="Helical" evidence="1">
    <location>
        <begin position="24"/>
        <end position="42"/>
    </location>
</feature>
<reference evidence="2 3" key="1">
    <citation type="journal article" date="2017" name="BMC Microbiol.">
        <title>Comparative genomics of Enterococcus spp. isolated from bovine feces.</title>
        <authorList>
            <person name="Beukers A.G."/>
            <person name="Zaheer R."/>
            <person name="Goji N."/>
            <person name="Amoako K.K."/>
            <person name="Chaves A.V."/>
            <person name="Ward M.P."/>
            <person name="McAllister T.A."/>
        </authorList>
    </citation>
    <scope>NUCLEOTIDE SEQUENCE [LARGE SCALE GENOMIC DNA]</scope>
    <source>
        <strain evidence="2 3">F1129D 143</strain>
    </source>
</reference>
<keyword evidence="1" id="KW-1133">Transmembrane helix</keyword>